<dbReference type="InterPro" id="IPR052895">
    <property type="entry name" value="HetReg/Transcr_Mod"/>
</dbReference>
<protein>
    <recommendedName>
        <fullName evidence="4">Heterokaryon incompatibility domain-containing protein</fullName>
    </recommendedName>
</protein>
<proteinExistence type="predicted"/>
<evidence type="ECO:0000256" key="1">
    <source>
        <dbReference type="SAM" id="MobiDB-lite"/>
    </source>
</evidence>
<keyword evidence="3" id="KW-1185">Reference proteome</keyword>
<name>A0A9P4H595_9PLEO</name>
<evidence type="ECO:0000313" key="2">
    <source>
        <dbReference type="EMBL" id="KAF2027769.1"/>
    </source>
</evidence>
<organism evidence="2 3">
    <name type="scientific">Setomelanomma holmii</name>
    <dbReference type="NCBI Taxonomy" id="210430"/>
    <lineage>
        <taxon>Eukaryota</taxon>
        <taxon>Fungi</taxon>
        <taxon>Dikarya</taxon>
        <taxon>Ascomycota</taxon>
        <taxon>Pezizomycotina</taxon>
        <taxon>Dothideomycetes</taxon>
        <taxon>Pleosporomycetidae</taxon>
        <taxon>Pleosporales</taxon>
        <taxon>Pleosporineae</taxon>
        <taxon>Phaeosphaeriaceae</taxon>
        <taxon>Setomelanomma</taxon>
    </lineage>
</organism>
<dbReference type="EMBL" id="ML978222">
    <property type="protein sequence ID" value="KAF2027769.1"/>
    <property type="molecule type" value="Genomic_DNA"/>
</dbReference>
<feature type="region of interest" description="Disordered" evidence="1">
    <location>
        <begin position="245"/>
        <end position="274"/>
    </location>
</feature>
<dbReference type="Pfam" id="PF26639">
    <property type="entry name" value="Het-6_barrel"/>
    <property type="match status" value="1"/>
</dbReference>
<dbReference type="OrthoDB" id="4476201at2759"/>
<dbReference type="PANTHER" id="PTHR24148:SF64">
    <property type="entry name" value="HETEROKARYON INCOMPATIBILITY DOMAIN-CONTAINING PROTEIN"/>
    <property type="match status" value="1"/>
</dbReference>
<evidence type="ECO:0000313" key="3">
    <source>
        <dbReference type="Proteomes" id="UP000799777"/>
    </source>
</evidence>
<dbReference type="PANTHER" id="PTHR24148">
    <property type="entry name" value="ANKYRIN REPEAT DOMAIN-CONTAINING PROTEIN 39 HOMOLOG-RELATED"/>
    <property type="match status" value="1"/>
</dbReference>
<evidence type="ECO:0008006" key="4">
    <source>
        <dbReference type="Google" id="ProtNLM"/>
    </source>
</evidence>
<reference evidence="2" key="1">
    <citation type="journal article" date="2020" name="Stud. Mycol.">
        <title>101 Dothideomycetes genomes: a test case for predicting lifestyles and emergence of pathogens.</title>
        <authorList>
            <person name="Haridas S."/>
            <person name="Albert R."/>
            <person name="Binder M."/>
            <person name="Bloem J."/>
            <person name="Labutti K."/>
            <person name="Salamov A."/>
            <person name="Andreopoulos B."/>
            <person name="Baker S."/>
            <person name="Barry K."/>
            <person name="Bills G."/>
            <person name="Bluhm B."/>
            <person name="Cannon C."/>
            <person name="Castanera R."/>
            <person name="Culley D."/>
            <person name="Daum C."/>
            <person name="Ezra D."/>
            <person name="Gonzalez J."/>
            <person name="Henrissat B."/>
            <person name="Kuo A."/>
            <person name="Liang C."/>
            <person name="Lipzen A."/>
            <person name="Lutzoni F."/>
            <person name="Magnuson J."/>
            <person name="Mondo S."/>
            <person name="Nolan M."/>
            <person name="Ohm R."/>
            <person name="Pangilinan J."/>
            <person name="Park H.-J."/>
            <person name="Ramirez L."/>
            <person name="Alfaro M."/>
            <person name="Sun H."/>
            <person name="Tritt A."/>
            <person name="Yoshinaga Y."/>
            <person name="Zwiers L.-H."/>
            <person name="Turgeon B."/>
            <person name="Goodwin S."/>
            <person name="Spatafora J."/>
            <person name="Crous P."/>
            <person name="Grigoriev I."/>
        </authorList>
    </citation>
    <scope>NUCLEOTIDE SEQUENCE</scope>
    <source>
        <strain evidence="2">CBS 110217</strain>
    </source>
</reference>
<dbReference type="Proteomes" id="UP000799777">
    <property type="component" value="Unassembled WGS sequence"/>
</dbReference>
<dbReference type="AlphaFoldDB" id="A0A9P4H595"/>
<sequence length="472" mass="53275">MCSPWHHRVWIVQEAALATEIVFICVEKLFTFEHMWYTATFSQYLKDLRDKHGSLLDTSVFRNSATALHIRQLMKDDCVSGQWKLMFAATATALFHECLLPEDRVRGLLGLLQTSDLPVDLAYVGSDINILYTKLAKHLPLTVNPQEPLWWDWLRYAAGFNRSKGLPSWVPDLHHMGLGEGPTGDVILQTYGNDPDQHISRLEPDVPLRTRASARVTTVKGGEGWNEVLLKGKIVDEVREVYDTIPSSSSVPSRPPHLPEAKSEEKQETHESSIAVSEWEECIADAVLHNDPEGIINGDAAPKHHTIDLEIYYRTLRGDATNFDMITVQLYEEFRLNGQLLRKVMKHLDTNPSSKVNGIDVINIPIEDQTDRDLMDATRDVFRLFCDMLQKLTDRQLFLSKEGGFGYAILGVQPGDVVCVFAGVPTPHILRNLDNAGDQSDRWQFVGDAYVHGLMKGEADAMDVEEKYIVLV</sequence>
<gene>
    <name evidence="2" type="ORF">EK21DRAFT_91278</name>
</gene>
<accession>A0A9P4H595</accession>
<comment type="caution">
    <text evidence="2">The sequence shown here is derived from an EMBL/GenBank/DDBJ whole genome shotgun (WGS) entry which is preliminary data.</text>
</comment>
<feature type="compositionally biased region" description="Basic and acidic residues" evidence="1">
    <location>
        <begin position="257"/>
        <end position="271"/>
    </location>
</feature>